<accession>A0A1G8CCC7</accession>
<organism evidence="1 2">
    <name type="scientific">Alteribacillus bidgolensis</name>
    <dbReference type="NCBI Taxonomy" id="930129"/>
    <lineage>
        <taxon>Bacteria</taxon>
        <taxon>Bacillati</taxon>
        <taxon>Bacillota</taxon>
        <taxon>Bacilli</taxon>
        <taxon>Bacillales</taxon>
        <taxon>Bacillaceae</taxon>
        <taxon>Alteribacillus</taxon>
    </lineage>
</organism>
<evidence type="ECO:0000313" key="2">
    <source>
        <dbReference type="Proteomes" id="UP000199017"/>
    </source>
</evidence>
<keyword evidence="2" id="KW-1185">Reference proteome</keyword>
<dbReference type="AlphaFoldDB" id="A0A1G8CCC7"/>
<proteinExistence type="predicted"/>
<reference evidence="1 2" key="1">
    <citation type="submission" date="2016-10" db="EMBL/GenBank/DDBJ databases">
        <authorList>
            <person name="de Groot N.N."/>
        </authorList>
    </citation>
    <scope>NUCLEOTIDE SEQUENCE [LARGE SCALE GENOMIC DNA]</scope>
    <source>
        <strain evidence="2">P4B,CCM 7963,CECT 7998,DSM 25260,IBRC-M 10614,KCTC 13821</strain>
    </source>
</reference>
<evidence type="ECO:0000313" key="1">
    <source>
        <dbReference type="EMBL" id="SDH43082.1"/>
    </source>
</evidence>
<dbReference type="STRING" id="930129.SAMN05216352_101267"/>
<dbReference type="EMBL" id="FNDU01000001">
    <property type="protein sequence ID" value="SDH43082.1"/>
    <property type="molecule type" value="Genomic_DNA"/>
</dbReference>
<gene>
    <name evidence="1" type="ORF">SAMN05216352_101267</name>
</gene>
<dbReference type="InterPro" id="IPR018699">
    <property type="entry name" value="DUF2203"/>
</dbReference>
<name>A0A1G8CCC7_9BACI</name>
<dbReference type="Pfam" id="PF09969">
    <property type="entry name" value="DUF2203"/>
    <property type="match status" value="1"/>
</dbReference>
<dbReference type="Proteomes" id="UP000199017">
    <property type="component" value="Unassembled WGS sequence"/>
</dbReference>
<sequence>MFNKYFTLQEANDLLPSVREELVHLQSLERECKTVHHHLQAVKKGALEEVNSRQEDIFLLETAVDFLEIQAQSYVSQLEKTGFISKVLMKGWLISLQK</sequence>
<protein>
    <submittedName>
        <fullName evidence="1">Uncharacterized conserved protein</fullName>
    </submittedName>
</protein>